<evidence type="ECO:0000259" key="2">
    <source>
        <dbReference type="Pfam" id="PF18962"/>
    </source>
</evidence>
<evidence type="ECO:0000313" key="3">
    <source>
        <dbReference type="EMBL" id="QYS90170.1"/>
    </source>
</evidence>
<dbReference type="NCBIfam" id="TIGR04183">
    <property type="entry name" value="Por_Secre_tail"/>
    <property type="match status" value="1"/>
</dbReference>
<dbReference type="Proteomes" id="UP000824721">
    <property type="component" value="Chromosome"/>
</dbReference>
<dbReference type="KEGG" id="fdv:JJC05_11440"/>
<dbReference type="Pfam" id="PF18962">
    <property type="entry name" value="Por_Secre_tail"/>
    <property type="match status" value="1"/>
</dbReference>
<sequence length="69" mass="7950">MLFPNPASDDLNIEIESDIKQMVIYNEQGQQVFLGTQKKENISCLNNGVYTIKIEDEQGEIRTTKFLKK</sequence>
<accession>A0A8G0KZM3</accession>
<dbReference type="EMBL" id="CP067378">
    <property type="protein sequence ID" value="QYS90170.1"/>
    <property type="molecule type" value="Genomic_DNA"/>
</dbReference>
<reference evidence="3" key="1">
    <citation type="submission" date="2020-12" db="EMBL/GenBank/DDBJ databases">
        <title>Genome sequencing of genetic groups of Flavobacterium columnare.</title>
        <authorList>
            <person name="Waldbieser G.C."/>
            <person name="Griffin M.J."/>
            <person name="LaFrentz B.R."/>
        </authorList>
    </citation>
    <scope>NUCLEOTIDE SEQUENCE</scope>
    <source>
        <strain evidence="3">90-106</strain>
    </source>
</reference>
<dbReference type="AlphaFoldDB" id="A0A8G0KZM3"/>
<evidence type="ECO:0000256" key="1">
    <source>
        <dbReference type="ARBA" id="ARBA00022729"/>
    </source>
</evidence>
<name>A0A8G0KZM3_9FLAO</name>
<dbReference type="InterPro" id="IPR026444">
    <property type="entry name" value="Secre_tail"/>
</dbReference>
<protein>
    <submittedName>
        <fullName evidence="3">T9SS type A sorting domain-containing protein</fullName>
    </submittedName>
</protein>
<keyword evidence="1" id="KW-0732">Signal</keyword>
<feature type="domain" description="Secretion system C-terminal sorting" evidence="2">
    <location>
        <begin position="2"/>
        <end position="65"/>
    </location>
</feature>
<gene>
    <name evidence="3" type="ORF">JJC05_11440</name>
</gene>
<proteinExistence type="predicted"/>
<organism evidence="3">
    <name type="scientific">Flavobacterium columnare</name>
    <dbReference type="NCBI Taxonomy" id="996"/>
    <lineage>
        <taxon>Bacteria</taxon>
        <taxon>Pseudomonadati</taxon>
        <taxon>Bacteroidota</taxon>
        <taxon>Flavobacteriia</taxon>
        <taxon>Flavobacteriales</taxon>
        <taxon>Flavobacteriaceae</taxon>
        <taxon>Flavobacterium</taxon>
    </lineage>
</organism>